<keyword evidence="5" id="KW-1185">Reference proteome</keyword>
<dbReference type="EnsemblFungi" id="MAPG_04212T0">
    <property type="protein sequence ID" value="MAPG_04212T0"/>
    <property type="gene ID" value="MAPG_04212"/>
</dbReference>
<reference evidence="3" key="2">
    <citation type="submission" date="2010-05" db="EMBL/GenBank/DDBJ databases">
        <title>The Genome Sequence of Magnaporthe poae strain ATCC 64411.</title>
        <authorList>
            <consortium name="The Broad Institute Genome Sequencing Platform"/>
            <consortium name="Broad Institute Genome Sequencing Center for Infectious Disease"/>
            <person name="Ma L.-J."/>
            <person name="Dead R."/>
            <person name="Young S."/>
            <person name="Zeng Q."/>
            <person name="Koehrsen M."/>
            <person name="Alvarado L."/>
            <person name="Berlin A."/>
            <person name="Chapman S.B."/>
            <person name="Chen Z."/>
            <person name="Freedman E."/>
            <person name="Gellesch M."/>
            <person name="Goldberg J."/>
            <person name="Griggs A."/>
            <person name="Gujja S."/>
            <person name="Heilman E.R."/>
            <person name="Heiman D."/>
            <person name="Hepburn T."/>
            <person name="Howarth C."/>
            <person name="Jen D."/>
            <person name="Larson L."/>
            <person name="Mehta T."/>
            <person name="Neiman D."/>
            <person name="Pearson M."/>
            <person name="Roberts A."/>
            <person name="Saif S."/>
            <person name="Shea T."/>
            <person name="Shenoy N."/>
            <person name="Sisk P."/>
            <person name="Stolte C."/>
            <person name="Sykes S."/>
            <person name="Walk T."/>
            <person name="White J."/>
            <person name="Yandava C."/>
            <person name="Haas B."/>
            <person name="Nusbaum C."/>
            <person name="Birren B."/>
        </authorList>
    </citation>
    <scope>NUCLEOTIDE SEQUENCE</scope>
    <source>
        <strain evidence="3">ATCC 64411</strain>
    </source>
</reference>
<reference evidence="3" key="3">
    <citation type="submission" date="2011-03" db="EMBL/GenBank/DDBJ databases">
        <title>Annotation of Magnaporthe poae ATCC 64411.</title>
        <authorList>
            <person name="Ma L.-J."/>
            <person name="Dead R."/>
            <person name="Young S.K."/>
            <person name="Zeng Q."/>
            <person name="Gargeya S."/>
            <person name="Fitzgerald M."/>
            <person name="Haas B."/>
            <person name="Abouelleil A."/>
            <person name="Alvarado L."/>
            <person name="Arachchi H.M."/>
            <person name="Berlin A."/>
            <person name="Brown A."/>
            <person name="Chapman S.B."/>
            <person name="Chen Z."/>
            <person name="Dunbar C."/>
            <person name="Freedman E."/>
            <person name="Gearin G."/>
            <person name="Gellesch M."/>
            <person name="Goldberg J."/>
            <person name="Griggs A."/>
            <person name="Gujja S."/>
            <person name="Heiman D."/>
            <person name="Howarth C."/>
            <person name="Larson L."/>
            <person name="Lui A."/>
            <person name="MacDonald P.J.P."/>
            <person name="Mehta T."/>
            <person name="Montmayeur A."/>
            <person name="Murphy C."/>
            <person name="Neiman D."/>
            <person name="Pearson M."/>
            <person name="Priest M."/>
            <person name="Roberts A."/>
            <person name="Saif S."/>
            <person name="Shea T."/>
            <person name="Shenoy N."/>
            <person name="Sisk P."/>
            <person name="Stolte C."/>
            <person name="Sykes S."/>
            <person name="Yandava C."/>
            <person name="Wortman J."/>
            <person name="Nusbaum C."/>
            <person name="Birren B."/>
        </authorList>
    </citation>
    <scope>NUCLEOTIDE SEQUENCE</scope>
    <source>
        <strain evidence="3">ATCC 64411</strain>
    </source>
</reference>
<evidence type="ECO:0000313" key="4">
    <source>
        <dbReference type="EnsemblFungi" id="MAPG_04212T0"/>
    </source>
</evidence>
<dbReference type="EMBL" id="ADBL01000998">
    <property type="status" value="NOT_ANNOTATED_CDS"/>
    <property type="molecule type" value="Genomic_DNA"/>
</dbReference>
<reference evidence="4" key="5">
    <citation type="submission" date="2015-06" db="UniProtKB">
        <authorList>
            <consortium name="EnsemblFungi"/>
        </authorList>
    </citation>
    <scope>IDENTIFICATION</scope>
    <source>
        <strain evidence="4">ATCC 64411</strain>
    </source>
</reference>
<protein>
    <recommendedName>
        <fullName evidence="2">DUF7909 domain-containing protein</fullName>
    </recommendedName>
</protein>
<gene>
    <name evidence="3" type="ORF">MAPG_04212</name>
</gene>
<dbReference type="InterPro" id="IPR057231">
    <property type="entry name" value="DUF7909"/>
</dbReference>
<reference evidence="4" key="4">
    <citation type="journal article" date="2015" name="G3 (Bethesda)">
        <title>Genome sequences of three phytopathogenic species of the Magnaporthaceae family of fungi.</title>
        <authorList>
            <person name="Okagaki L.H."/>
            <person name="Nunes C.C."/>
            <person name="Sailsbery J."/>
            <person name="Clay B."/>
            <person name="Brown D."/>
            <person name="John T."/>
            <person name="Oh Y."/>
            <person name="Young N."/>
            <person name="Fitzgerald M."/>
            <person name="Haas B.J."/>
            <person name="Zeng Q."/>
            <person name="Young S."/>
            <person name="Adiconis X."/>
            <person name="Fan L."/>
            <person name="Levin J.Z."/>
            <person name="Mitchell T.K."/>
            <person name="Okubara P.A."/>
            <person name="Farman M.L."/>
            <person name="Kohn L.M."/>
            <person name="Birren B."/>
            <person name="Ma L.-J."/>
            <person name="Dean R.A."/>
        </authorList>
    </citation>
    <scope>NUCLEOTIDE SEQUENCE</scope>
    <source>
        <strain evidence="4">ATCC 64411 / 73-15</strain>
    </source>
</reference>
<feature type="signal peptide" evidence="1">
    <location>
        <begin position="1"/>
        <end position="21"/>
    </location>
</feature>
<dbReference type="eggNOG" id="ENOG502SQSP">
    <property type="taxonomic scope" value="Eukaryota"/>
</dbReference>
<accession>A0A0C4DW40</accession>
<evidence type="ECO:0000313" key="3">
    <source>
        <dbReference type="EMBL" id="KLU85182.1"/>
    </source>
</evidence>
<evidence type="ECO:0000259" key="2">
    <source>
        <dbReference type="Pfam" id="PF25486"/>
    </source>
</evidence>
<dbReference type="AlphaFoldDB" id="A0A0C4DW40"/>
<organism evidence="4 5">
    <name type="scientific">Magnaporthiopsis poae (strain ATCC 64411 / 73-15)</name>
    <name type="common">Kentucky bluegrass fungus</name>
    <name type="synonym">Magnaporthe poae</name>
    <dbReference type="NCBI Taxonomy" id="644358"/>
    <lineage>
        <taxon>Eukaryota</taxon>
        <taxon>Fungi</taxon>
        <taxon>Dikarya</taxon>
        <taxon>Ascomycota</taxon>
        <taxon>Pezizomycotina</taxon>
        <taxon>Sordariomycetes</taxon>
        <taxon>Sordariomycetidae</taxon>
        <taxon>Magnaporthales</taxon>
        <taxon>Magnaporthaceae</taxon>
        <taxon>Magnaporthiopsis</taxon>
    </lineage>
</organism>
<keyword evidence="1" id="KW-0732">Signal</keyword>
<dbReference type="Pfam" id="PF25486">
    <property type="entry name" value="DUF7909"/>
    <property type="match status" value="1"/>
</dbReference>
<feature type="domain" description="DUF7909" evidence="2">
    <location>
        <begin position="24"/>
        <end position="178"/>
    </location>
</feature>
<dbReference type="OrthoDB" id="5985073at2759"/>
<name>A0A0C4DW40_MAGP6</name>
<evidence type="ECO:0000256" key="1">
    <source>
        <dbReference type="SAM" id="SignalP"/>
    </source>
</evidence>
<dbReference type="STRING" id="644358.A0A0C4DW40"/>
<evidence type="ECO:0000313" key="5">
    <source>
        <dbReference type="Proteomes" id="UP000011715"/>
    </source>
</evidence>
<proteinExistence type="predicted"/>
<dbReference type="VEuPathDB" id="FungiDB:MAPG_04212"/>
<feature type="chain" id="PRO_5009385371" description="DUF7909 domain-containing protein" evidence="1">
    <location>
        <begin position="22"/>
        <end position="195"/>
    </location>
</feature>
<reference evidence="5" key="1">
    <citation type="submission" date="2010-05" db="EMBL/GenBank/DDBJ databases">
        <title>The genome sequence of Magnaporthe poae strain ATCC 64411.</title>
        <authorList>
            <person name="Ma L.-J."/>
            <person name="Dead R."/>
            <person name="Young S."/>
            <person name="Zeng Q."/>
            <person name="Koehrsen M."/>
            <person name="Alvarado L."/>
            <person name="Berlin A."/>
            <person name="Chapman S.B."/>
            <person name="Chen Z."/>
            <person name="Freedman E."/>
            <person name="Gellesch M."/>
            <person name="Goldberg J."/>
            <person name="Griggs A."/>
            <person name="Gujja S."/>
            <person name="Heilman E.R."/>
            <person name="Heiman D."/>
            <person name="Hepburn T."/>
            <person name="Howarth C."/>
            <person name="Jen D."/>
            <person name="Larson L."/>
            <person name="Mehta T."/>
            <person name="Neiman D."/>
            <person name="Pearson M."/>
            <person name="Roberts A."/>
            <person name="Saif S."/>
            <person name="Shea T."/>
            <person name="Shenoy N."/>
            <person name="Sisk P."/>
            <person name="Stolte C."/>
            <person name="Sykes S."/>
            <person name="Walk T."/>
            <person name="White J."/>
            <person name="Yandava C."/>
            <person name="Haas B."/>
            <person name="Nusbaum C."/>
            <person name="Birren B."/>
        </authorList>
    </citation>
    <scope>NUCLEOTIDE SEQUENCE [LARGE SCALE GENOMIC DNA]</scope>
    <source>
        <strain evidence="5">ATCC 64411 / 73-15</strain>
    </source>
</reference>
<dbReference type="PROSITE" id="PS51257">
    <property type="entry name" value="PROKAR_LIPOPROTEIN"/>
    <property type="match status" value="1"/>
</dbReference>
<dbReference type="Proteomes" id="UP000011715">
    <property type="component" value="Unassembled WGS sequence"/>
</dbReference>
<dbReference type="EMBL" id="GL876968">
    <property type="protein sequence ID" value="KLU85182.1"/>
    <property type="molecule type" value="Genomic_DNA"/>
</dbReference>
<sequence length="195" mass="21459">MRTSLSLIGLLAVAGSTIISACVTPETPLPNTILEGFRIQFQNTSYPAVHKLHMNTKLAGGGDRHIFTDPVGDKVYNMTLVDGVITNTWAEGTIRAVIGGEHSNIDNTDKIFMTGRNNPYAIYKPTWGCDPDTDLPQVELVFQGHRQGTTFVPGGWSCIRPTYDGAYEYRYYPPGNTGEYSTSSFFLLLRSLLAC</sequence>